<accession>A0AAV0X7M8</accession>
<comment type="caution">
    <text evidence="1">The sequence shown here is derived from an EMBL/GenBank/DDBJ whole genome shotgun (WGS) entry which is preliminary data.</text>
</comment>
<dbReference type="EMBL" id="CARXXK010000003">
    <property type="protein sequence ID" value="CAI6364300.1"/>
    <property type="molecule type" value="Genomic_DNA"/>
</dbReference>
<organism evidence="1 2">
    <name type="scientific">Macrosiphum euphorbiae</name>
    <name type="common">potato aphid</name>
    <dbReference type="NCBI Taxonomy" id="13131"/>
    <lineage>
        <taxon>Eukaryota</taxon>
        <taxon>Metazoa</taxon>
        <taxon>Ecdysozoa</taxon>
        <taxon>Arthropoda</taxon>
        <taxon>Hexapoda</taxon>
        <taxon>Insecta</taxon>
        <taxon>Pterygota</taxon>
        <taxon>Neoptera</taxon>
        <taxon>Paraneoptera</taxon>
        <taxon>Hemiptera</taxon>
        <taxon>Sternorrhyncha</taxon>
        <taxon>Aphidomorpha</taxon>
        <taxon>Aphidoidea</taxon>
        <taxon>Aphididae</taxon>
        <taxon>Macrosiphini</taxon>
        <taxon>Macrosiphum</taxon>
    </lineage>
</organism>
<sequence>MSFYRTRERIDYSYAIIDNAFLFAGNEITDLGIVFDSVLNVHHAHLDNMCCKTLKTLDLIKRICNAFKQVTPMKFLCCAFVRQFWSMELLCGIMYLLWDESNLTCSMKMS</sequence>
<dbReference type="AlphaFoldDB" id="A0AAV0X7M8"/>
<proteinExistence type="predicted"/>
<dbReference type="Proteomes" id="UP001160148">
    <property type="component" value="Unassembled WGS sequence"/>
</dbReference>
<gene>
    <name evidence="1" type="ORF">MEUPH1_LOCUS19144</name>
</gene>
<protein>
    <submittedName>
        <fullName evidence="1">Uncharacterized protein</fullName>
    </submittedName>
</protein>
<evidence type="ECO:0000313" key="1">
    <source>
        <dbReference type="EMBL" id="CAI6364300.1"/>
    </source>
</evidence>
<keyword evidence="2" id="KW-1185">Reference proteome</keyword>
<evidence type="ECO:0000313" key="2">
    <source>
        <dbReference type="Proteomes" id="UP001160148"/>
    </source>
</evidence>
<name>A0AAV0X7M8_9HEMI</name>
<reference evidence="1 2" key="1">
    <citation type="submission" date="2023-01" db="EMBL/GenBank/DDBJ databases">
        <authorList>
            <person name="Whitehead M."/>
        </authorList>
    </citation>
    <scope>NUCLEOTIDE SEQUENCE [LARGE SCALE GENOMIC DNA]</scope>
</reference>